<evidence type="ECO:0000259" key="19">
    <source>
        <dbReference type="PROSITE" id="PS50259"/>
    </source>
</evidence>
<evidence type="ECO:0000313" key="20">
    <source>
        <dbReference type="Proteomes" id="UP000694844"/>
    </source>
</evidence>
<feature type="transmembrane region" description="Helical" evidence="18">
    <location>
        <begin position="592"/>
        <end position="614"/>
    </location>
</feature>
<evidence type="ECO:0000256" key="13">
    <source>
        <dbReference type="ARBA" id="ARBA00023224"/>
    </source>
</evidence>
<keyword evidence="6 18" id="KW-1133">Transmembrane helix</keyword>
<sequence length="785" mass="89991">MMGYSYRHDMRDVYHWLCLLTSFSHSVSTLFNYSADPPLFSSLANISYNVPQTPISSISSDIDVVAEFLKIVAQYEQNKETCKAGTEFNLGEGVIKQYGKNRFKQQALVAVNRANFLTRIWRKAEPEVVNSEYLFYTQVRNIVEGDDEIFAAGNCYDYMEFKDYYLFCPYSYRMEDGRINVKDLSIEYDYLGNTSEFFYSARVNAGKLENFNFTNGTTQFRYNQSDHWETEIDSSITVTYQDGHWSKPYFDCGGGNIWMMTYTVPFFGYKNGTFKFKGTSGIDIALDKVDIDQCPQPDNAKEPNVFAGSARCKPETTKCEPLRGLGFKRGSYKCVCQDGFYFPFMDHPDKYFNGSEIENEYEKKTKGEYNKYDDPFSYQCFMCEPGCVTCDGPSPCVLTLNWVLRSILLAVSILILCGIPLLVWFTFQYRDVKVLKAASPVLMRIILLGAFFLYCPLIVGYFEASVVTCILRFWFREIGFSISYGALLLKTWRISVVFRVRSAQRVKISDGDLIKRLLLITFVCAAYLTARTIAGTPRVAEGKHVNGLKTYQCSSDWWDHSAAIAELLFLLWGVRLCIVVRKAPSEFNESRFISWAIYNETLLSLFLNVSMIFLQDPFPANPDLMYLVIFIHTQLTTTVTLTFLFGSKMYLVYKYRGKGDSNGTHATMLNKSSKPTFNAKHSVNLGSSYSNNANCYNYTDRQDETECESLLEKDIQEEFRRLYTQLETLKQRNMKIGNRHLQHKLSAMTEAAQKESPKNSPSSSPLLNGKRVIINLDLFKESSPL</sequence>
<name>A0A8B8ED19_CRAVI</name>
<evidence type="ECO:0000256" key="18">
    <source>
        <dbReference type="SAM" id="Phobius"/>
    </source>
</evidence>
<dbReference type="InterPro" id="IPR000337">
    <property type="entry name" value="GPCR_3"/>
</dbReference>
<feature type="transmembrane region" description="Helical" evidence="18">
    <location>
        <begin position="513"/>
        <end position="530"/>
    </location>
</feature>
<keyword evidence="11 21" id="KW-0675">Receptor</keyword>
<dbReference type="InterPro" id="IPR017978">
    <property type="entry name" value="GPCR_3_C"/>
</dbReference>
<feature type="transmembrane region" description="Helical" evidence="18">
    <location>
        <begin position="441"/>
        <end position="462"/>
    </location>
</feature>
<evidence type="ECO:0000256" key="12">
    <source>
        <dbReference type="ARBA" id="ARBA00023180"/>
    </source>
</evidence>
<dbReference type="OrthoDB" id="2129233at2759"/>
<protein>
    <submittedName>
        <fullName evidence="21">Probable G-protein coupled receptor CG31760</fullName>
    </submittedName>
</protein>
<keyword evidence="7" id="KW-0770">Synapse</keyword>
<feature type="transmembrane region" description="Helical" evidence="18">
    <location>
        <begin position="561"/>
        <end position="580"/>
    </location>
</feature>
<keyword evidence="10" id="KW-1015">Disulfide bond</keyword>
<organism evidence="20 21">
    <name type="scientific">Crassostrea virginica</name>
    <name type="common">Eastern oyster</name>
    <dbReference type="NCBI Taxonomy" id="6565"/>
    <lineage>
        <taxon>Eukaryota</taxon>
        <taxon>Metazoa</taxon>
        <taxon>Spiralia</taxon>
        <taxon>Lophotrochozoa</taxon>
        <taxon>Mollusca</taxon>
        <taxon>Bivalvia</taxon>
        <taxon>Autobranchia</taxon>
        <taxon>Pteriomorphia</taxon>
        <taxon>Ostreida</taxon>
        <taxon>Ostreoidea</taxon>
        <taxon>Ostreidae</taxon>
        <taxon>Crassostrea</taxon>
    </lineage>
</organism>
<evidence type="ECO:0000256" key="14">
    <source>
        <dbReference type="ARBA" id="ARBA00023257"/>
    </source>
</evidence>
<keyword evidence="3" id="KW-1003">Cell membrane</keyword>
<evidence type="ECO:0000256" key="1">
    <source>
        <dbReference type="ARBA" id="ARBA00004487"/>
    </source>
</evidence>
<feature type="transmembrane region" description="Helical" evidence="18">
    <location>
        <begin position="402"/>
        <end position="429"/>
    </location>
</feature>
<keyword evidence="14" id="KW-0628">Postsynaptic cell membrane</keyword>
<evidence type="ECO:0000313" key="21">
    <source>
        <dbReference type="RefSeq" id="XP_022338547.1"/>
    </source>
</evidence>
<dbReference type="GO" id="GO:0045211">
    <property type="term" value="C:postsynaptic membrane"/>
    <property type="evidence" value="ECO:0007669"/>
    <property type="project" value="UniProtKB-SubCell"/>
</dbReference>
<dbReference type="Pfam" id="PF22572">
    <property type="entry name" value="GPR158_179_EC"/>
    <property type="match status" value="1"/>
</dbReference>
<evidence type="ECO:0000256" key="16">
    <source>
        <dbReference type="ARBA" id="ARBA00034104"/>
    </source>
</evidence>
<reference evidence="21" key="1">
    <citation type="submission" date="2025-08" db="UniProtKB">
        <authorList>
            <consortium name="RefSeq"/>
        </authorList>
    </citation>
    <scope>IDENTIFICATION</scope>
    <source>
        <tissue evidence="21">Whole sample</tissue>
    </source>
</reference>
<evidence type="ECO:0000256" key="11">
    <source>
        <dbReference type="ARBA" id="ARBA00023170"/>
    </source>
</evidence>
<evidence type="ECO:0000256" key="15">
    <source>
        <dbReference type="ARBA" id="ARBA00023273"/>
    </source>
</evidence>
<evidence type="ECO:0000256" key="17">
    <source>
        <dbReference type="SAM" id="MobiDB-lite"/>
    </source>
</evidence>
<comment type="subcellular location">
    <subcellularLocation>
        <location evidence="1">Cell projection</location>
        <location evidence="1">Neuron projection</location>
    </subcellularLocation>
    <subcellularLocation>
        <location evidence="16">Postsynaptic cell membrane</location>
        <topology evidence="16">Multi-pass membrane protein</topology>
    </subcellularLocation>
</comment>
<evidence type="ECO:0000256" key="10">
    <source>
        <dbReference type="ARBA" id="ARBA00023157"/>
    </source>
</evidence>
<dbReference type="PANTHER" id="PTHR32546:SF29">
    <property type="entry name" value="G-PROTEIN COUPLED RECEPTORS FAMILY 3 PROFILE DOMAIN-CONTAINING PROTEIN"/>
    <property type="match status" value="1"/>
</dbReference>
<evidence type="ECO:0000256" key="7">
    <source>
        <dbReference type="ARBA" id="ARBA00023018"/>
    </source>
</evidence>
<dbReference type="PROSITE" id="PS50259">
    <property type="entry name" value="G_PROTEIN_RECEP_F3_4"/>
    <property type="match status" value="1"/>
</dbReference>
<dbReference type="GeneID" id="111134050"/>
<keyword evidence="15" id="KW-0966">Cell projection</keyword>
<dbReference type="RefSeq" id="XP_022338547.1">
    <property type="nucleotide sequence ID" value="XM_022482839.1"/>
</dbReference>
<accession>A0A8B8ED19</accession>
<comment type="similarity">
    <text evidence="2">Belongs to the G-protein coupled receptor 3 family.</text>
</comment>
<dbReference type="InterPro" id="IPR054714">
    <property type="entry name" value="GPR158_179_extracellular"/>
</dbReference>
<evidence type="ECO:0000256" key="8">
    <source>
        <dbReference type="ARBA" id="ARBA00023040"/>
    </source>
</evidence>
<dbReference type="InterPro" id="IPR043458">
    <property type="entry name" value="GPR158/179"/>
</dbReference>
<dbReference type="Proteomes" id="UP000694844">
    <property type="component" value="Chromosome 5"/>
</dbReference>
<dbReference type="AlphaFoldDB" id="A0A8B8ED19"/>
<evidence type="ECO:0000256" key="2">
    <source>
        <dbReference type="ARBA" id="ARBA00007242"/>
    </source>
</evidence>
<keyword evidence="20" id="KW-1185">Reference proteome</keyword>
<evidence type="ECO:0000256" key="6">
    <source>
        <dbReference type="ARBA" id="ARBA00022989"/>
    </source>
</evidence>
<feature type="compositionally biased region" description="Low complexity" evidence="17">
    <location>
        <begin position="758"/>
        <end position="767"/>
    </location>
</feature>
<dbReference type="CDD" id="cd12913">
    <property type="entry name" value="PDC1_MCP_like"/>
    <property type="match status" value="1"/>
</dbReference>
<keyword evidence="5" id="KW-0732">Signal</keyword>
<dbReference type="GO" id="GO:0004930">
    <property type="term" value="F:G protein-coupled receptor activity"/>
    <property type="evidence" value="ECO:0007669"/>
    <property type="project" value="UniProtKB-KW"/>
</dbReference>
<gene>
    <name evidence="21" type="primary">LOC111134050</name>
</gene>
<feature type="domain" description="G-protein coupled receptors family 3 profile" evidence="19">
    <location>
        <begin position="404"/>
        <end position="652"/>
    </location>
</feature>
<proteinExistence type="inferred from homology"/>
<dbReference type="KEGG" id="cvn:111134050"/>
<feature type="transmembrane region" description="Helical" evidence="18">
    <location>
        <begin position="626"/>
        <end position="646"/>
    </location>
</feature>
<evidence type="ECO:0000256" key="4">
    <source>
        <dbReference type="ARBA" id="ARBA00022692"/>
    </source>
</evidence>
<dbReference type="GO" id="GO:0043005">
    <property type="term" value="C:neuron projection"/>
    <property type="evidence" value="ECO:0007669"/>
    <property type="project" value="UniProtKB-SubCell"/>
</dbReference>
<keyword evidence="4 18" id="KW-0812">Transmembrane</keyword>
<dbReference type="Gene3D" id="3.30.450.20">
    <property type="entry name" value="PAS domain"/>
    <property type="match status" value="1"/>
</dbReference>
<evidence type="ECO:0000256" key="5">
    <source>
        <dbReference type="ARBA" id="ARBA00022729"/>
    </source>
</evidence>
<keyword evidence="12" id="KW-0325">Glycoprotein</keyword>
<keyword evidence="13" id="KW-0807">Transducer</keyword>
<dbReference type="PRINTS" id="PR00248">
    <property type="entry name" value="GPCRMGR"/>
</dbReference>
<evidence type="ECO:0000256" key="3">
    <source>
        <dbReference type="ARBA" id="ARBA00022475"/>
    </source>
</evidence>
<feature type="transmembrane region" description="Helical" evidence="18">
    <location>
        <begin position="474"/>
        <end position="492"/>
    </location>
</feature>
<keyword evidence="9 18" id="KW-0472">Membrane</keyword>
<feature type="region of interest" description="Disordered" evidence="17">
    <location>
        <begin position="748"/>
        <end position="767"/>
    </location>
</feature>
<evidence type="ECO:0000256" key="9">
    <source>
        <dbReference type="ARBA" id="ARBA00023136"/>
    </source>
</evidence>
<dbReference type="CDD" id="cd15293">
    <property type="entry name" value="7tmC_GPR158-like"/>
    <property type="match status" value="1"/>
</dbReference>
<dbReference type="Pfam" id="PF00003">
    <property type="entry name" value="7tm_3"/>
    <property type="match status" value="1"/>
</dbReference>
<keyword evidence="8" id="KW-0297">G-protein coupled receptor</keyword>
<dbReference type="PANTHER" id="PTHR32546">
    <property type="entry name" value="G-PROTEIN COUPLED RECEPTOR 158-RELATED"/>
    <property type="match status" value="1"/>
</dbReference>